<dbReference type="OrthoDB" id="6051284at2759"/>
<accession>A0A8S3VJN1</accession>
<dbReference type="AlphaFoldDB" id="A0A8S3VJN1"/>
<evidence type="ECO:0000313" key="3">
    <source>
        <dbReference type="EMBL" id="CAG2255304.1"/>
    </source>
</evidence>
<proteinExistence type="predicted"/>
<feature type="domain" description="B box-type" evidence="2">
    <location>
        <begin position="3"/>
        <end position="53"/>
    </location>
</feature>
<keyword evidence="1" id="KW-0862">Zinc</keyword>
<protein>
    <recommendedName>
        <fullName evidence="2">B box-type domain-containing protein</fullName>
    </recommendedName>
</protein>
<gene>
    <name evidence="3" type="ORF">MEDL_66723</name>
</gene>
<organism evidence="3 4">
    <name type="scientific">Mytilus edulis</name>
    <name type="common">Blue mussel</name>
    <dbReference type="NCBI Taxonomy" id="6550"/>
    <lineage>
        <taxon>Eukaryota</taxon>
        <taxon>Metazoa</taxon>
        <taxon>Spiralia</taxon>
        <taxon>Lophotrochozoa</taxon>
        <taxon>Mollusca</taxon>
        <taxon>Bivalvia</taxon>
        <taxon>Autobranchia</taxon>
        <taxon>Pteriomorphia</taxon>
        <taxon>Mytilida</taxon>
        <taxon>Mytiloidea</taxon>
        <taxon>Mytilidae</taxon>
        <taxon>Mytilinae</taxon>
        <taxon>Mytilus</taxon>
    </lineage>
</organism>
<evidence type="ECO:0000259" key="2">
    <source>
        <dbReference type="PROSITE" id="PS50119"/>
    </source>
</evidence>
<dbReference type="InterPro" id="IPR011042">
    <property type="entry name" value="6-blade_b-propeller_TolB-like"/>
</dbReference>
<keyword evidence="4" id="KW-1185">Reference proteome</keyword>
<evidence type="ECO:0000256" key="1">
    <source>
        <dbReference type="PROSITE-ProRule" id="PRU00024"/>
    </source>
</evidence>
<dbReference type="PANTHER" id="PTHR25462:SF296">
    <property type="entry name" value="MEIOTIC P26, ISOFORM F"/>
    <property type="match status" value="1"/>
</dbReference>
<dbReference type="CDD" id="cd19757">
    <property type="entry name" value="Bbox1"/>
    <property type="match status" value="1"/>
</dbReference>
<comment type="caution">
    <text evidence="3">The sequence shown here is derived from an EMBL/GenBank/DDBJ whole genome shotgun (WGS) entry which is preliminary data.</text>
</comment>
<dbReference type="Gene3D" id="3.30.160.60">
    <property type="entry name" value="Classic Zinc Finger"/>
    <property type="match status" value="1"/>
</dbReference>
<dbReference type="PROSITE" id="PS50119">
    <property type="entry name" value="ZF_BBOX"/>
    <property type="match status" value="1"/>
</dbReference>
<dbReference type="SUPFAM" id="SSF101898">
    <property type="entry name" value="NHL repeat"/>
    <property type="match status" value="1"/>
</dbReference>
<dbReference type="SUPFAM" id="SSF57845">
    <property type="entry name" value="B-box zinc-binding domain"/>
    <property type="match status" value="1"/>
</dbReference>
<dbReference type="GO" id="GO:0008270">
    <property type="term" value="F:zinc ion binding"/>
    <property type="evidence" value="ECO:0007669"/>
    <property type="project" value="UniProtKB-KW"/>
</dbReference>
<sequence>MASSTHICGICDLRNISKPSKIWCQECDEGLCNACQEHHSLSKATRQHSIIPIAEYSNLPSDIMQISQSCCKHDEKLILYCKDHENPCCGKCAVESHKQCKEIVSLDEIIKNAKTSVSFHETEATLIELIDNISKIRNAHKENLTDVSKKRKAIELEIKKTRLRIDKHLDKMQKTLTDEIHEVCDKESEKLRLSIKTLDGMEHVLSEYQMKIVNIKKYASDIQAFMAIKKIETDVEKEEEYLLSYIPEGKMNIVTINCKIAKPIQAFLNKTNTFGDVGIETTTRSFALSHKKSMQAQMMLPKVHTMSIENITALLHKRVNTVSYNVRGCCILPNENMVFACFDQNTLTFMRSNGSKDATVKLHAAVDLAYIEADNSIAVTSSTETEKCIRIIDLQNKKIKKNISVNTKNFGIAAFHDSLVYCTNSNNIRMISLRDELVKNIVYAEISPFAYVEIFQDHTYYTNTKTDEVTCCDMKGIVKWRFKFENVDLIPYGITIDNTGNVYVTTGSNNVIVISPDGKRYKELLSSRDGLRNPIALYYDRKTNTLLVSNRSRDAVVYDIVRE</sequence>
<dbReference type="EMBL" id="CAJPWZ010003264">
    <property type="protein sequence ID" value="CAG2255304.1"/>
    <property type="molecule type" value="Genomic_DNA"/>
</dbReference>
<reference evidence="3" key="1">
    <citation type="submission" date="2021-03" db="EMBL/GenBank/DDBJ databases">
        <authorList>
            <person name="Bekaert M."/>
        </authorList>
    </citation>
    <scope>NUCLEOTIDE SEQUENCE</scope>
</reference>
<dbReference type="InterPro" id="IPR047153">
    <property type="entry name" value="TRIM45/56/19-like"/>
</dbReference>
<dbReference type="InterPro" id="IPR000315">
    <property type="entry name" value="Znf_B-box"/>
</dbReference>
<name>A0A8S3VJN1_MYTED</name>
<evidence type="ECO:0000313" key="4">
    <source>
        <dbReference type="Proteomes" id="UP000683360"/>
    </source>
</evidence>
<dbReference type="Pfam" id="PF22586">
    <property type="entry name" value="ANCHR-like_BBOX"/>
    <property type="match status" value="1"/>
</dbReference>
<dbReference type="Proteomes" id="UP000683360">
    <property type="component" value="Unassembled WGS sequence"/>
</dbReference>
<dbReference type="PANTHER" id="PTHR25462">
    <property type="entry name" value="BONUS, ISOFORM C-RELATED"/>
    <property type="match status" value="1"/>
</dbReference>
<keyword evidence="1" id="KW-0479">Metal-binding</keyword>
<dbReference type="Gene3D" id="2.120.10.30">
    <property type="entry name" value="TolB, C-terminal domain"/>
    <property type="match status" value="1"/>
</dbReference>
<keyword evidence="1" id="KW-0863">Zinc-finger</keyword>